<name>A0A699Z0N0_HAELA</name>
<proteinExistence type="predicted"/>
<protein>
    <submittedName>
        <fullName evidence="2">Uncharacterized protein</fullName>
    </submittedName>
</protein>
<dbReference type="AlphaFoldDB" id="A0A699Z0N0"/>
<organism evidence="2 3">
    <name type="scientific">Haematococcus lacustris</name>
    <name type="common">Green alga</name>
    <name type="synonym">Haematococcus pluvialis</name>
    <dbReference type="NCBI Taxonomy" id="44745"/>
    <lineage>
        <taxon>Eukaryota</taxon>
        <taxon>Viridiplantae</taxon>
        <taxon>Chlorophyta</taxon>
        <taxon>core chlorophytes</taxon>
        <taxon>Chlorophyceae</taxon>
        <taxon>CS clade</taxon>
        <taxon>Chlamydomonadales</taxon>
        <taxon>Haematococcaceae</taxon>
        <taxon>Haematococcus</taxon>
    </lineage>
</organism>
<evidence type="ECO:0000313" key="2">
    <source>
        <dbReference type="EMBL" id="GFH16057.1"/>
    </source>
</evidence>
<reference evidence="2 3" key="1">
    <citation type="submission" date="2020-02" db="EMBL/GenBank/DDBJ databases">
        <title>Draft genome sequence of Haematococcus lacustris strain NIES-144.</title>
        <authorList>
            <person name="Morimoto D."/>
            <person name="Nakagawa S."/>
            <person name="Yoshida T."/>
            <person name="Sawayama S."/>
        </authorList>
    </citation>
    <scope>NUCLEOTIDE SEQUENCE [LARGE SCALE GENOMIC DNA]</scope>
    <source>
        <strain evidence="2 3">NIES-144</strain>
    </source>
</reference>
<dbReference type="Proteomes" id="UP000485058">
    <property type="component" value="Unassembled WGS sequence"/>
</dbReference>
<feature type="compositionally biased region" description="Low complexity" evidence="1">
    <location>
        <begin position="22"/>
        <end position="35"/>
    </location>
</feature>
<feature type="region of interest" description="Disordered" evidence="1">
    <location>
        <begin position="1"/>
        <end position="35"/>
    </location>
</feature>
<accession>A0A699Z0N0</accession>
<keyword evidence="3" id="KW-1185">Reference proteome</keyword>
<sequence length="35" mass="3678">MVQGSMQQPGSHTGSSLRAKAQHSPSSQAQQARRG</sequence>
<evidence type="ECO:0000313" key="3">
    <source>
        <dbReference type="Proteomes" id="UP000485058"/>
    </source>
</evidence>
<evidence type="ECO:0000256" key="1">
    <source>
        <dbReference type="SAM" id="MobiDB-lite"/>
    </source>
</evidence>
<gene>
    <name evidence="2" type="ORF">HaLaN_12405</name>
</gene>
<comment type="caution">
    <text evidence="2">The sequence shown here is derived from an EMBL/GenBank/DDBJ whole genome shotgun (WGS) entry which is preliminary data.</text>
</comment>
<feature type="compositionally biased region" description="Polar residues" evidence="1">
    <location>
        <begin position="1"/>
        <end position="16"/>
    </location>
</feature>
<dbReference type="EMBL" id="BLLF01000938">
    <property type="protein sequence ID" value="GFH16057.1"/>
    <property type="molecule type" value="Genomic_DNA"/>
</dbReference>